<dbReference type="Proteomes" id="UP000254737">
    <property type="component" value="Unassembled WGS sequence"/>
</dbReference>
<name>A0A376G296_9FLAO</name>
<keyword evidence="1" id="KW-0175">Coiled coil</keyword>
<evidence type="ECO:0000256" key="2">
    <source>
        <dbReference type="SAM" id="SignalP"/>
    </source>
</evidence>
<accession>A0A376G296</accession>
<feature type="signal peptide" evidence="2">
    <location>
        <begin position="1"/>
        <end position="19"/>
    </location>
</feature>
<feature type="coiled-coil region" evidence="1">
    <location>
        <begin position="224"/>
        <end position="272"/>
    </location>
</feature>
<feature type="chain" id="PRO_5016928246" evidence="2">
    <location>
        <begin position="20"/>
        <end position="278"/>
    </location>
</feature>
<evidence type="ECO:0000256" key="1">
    <source>
        <dbReference type="SAM" id="Coils"/>
    </source>
</evidence>
<sequence length="278" mass="31330">MKLLLLAITTLLTSAYVNAQSDEGLFEVEYEMNGQELKSFAFSTDNCAQNLIVKSWENWVTNKEGSSAFLKKHEASNIKFKNSQDVYKSVISLVDEENGKTTVINTLTDQNGMTFNSNSAEFDKIYAQLQDLATKTKQGCVRNELRLANENMIRLTKENADAQLKKGNSIKSYLKNNNTLLKLESKKQALGDKLDLVVNQLERESNDKVTDGLMKKKIKTENSLRSIEDQVVTLSGKIQTAEENDKGLDAKINQLTSQIQQQRSITENLKKKYSSIAR</sequence>
<evidence type="ECO:0000313" key="4">
    <source>
        <dbReference type="Proteomes" id="UP000254737"/>
    </source>
</evidence>
<dbReference type="AlphaFoldDB" id="A0A376G296"/>
<dbReference type="STRING" id="343874.GCA_000805695_02250"/>
<dbReference type="RefSeq" id="WP_114999120.1">
    <property type="nucleotide sequence ID" value="NZ_UFXS01000001.1"/>
</dbReference>
<dbReference type="EMBL" id="UFXS01000001">
    <property type="protein sequence ID" value="STD54454.1"/>
    <property type="molecule type" value="Genomic_DNA"/>
</dbReference>
<keyword evidence="2" id="KW-0732">Signal</keyword>
<gene>
    <name evidence="3" type="ORF">NCTC13456_01023</name>
</gene>
<proteinExistence type="predicted"/>
<reference evidence="3 4" key="1">
    <citation type="submission" date="2018-06" db="EMBL/GenBank/DDBJ databases">
        <authorList>
            <consortium name="Pathogen Informatics"/>
            <person name="Doyle S."/>
        </authorList>
    </citation>
    <scope>NUCLEOTIDE SEQUENCE [LARGE SCALE GENOMIC DNA]</scope>
    <source>
        <strain evidence="3 4">NCTC13456</strain>
    </source>
</reference>
<organism evidence="3 4">
    <name type="scientific">Empedobacter falsenii</name>
    <dbReference type="NCBI Taxonomy" id="343874"/>
    <lineage>
        <taxon>Bacteria</taxon>
        <taxon>Pseudomonadati</taxon>
        <taxon>Bacteroidota</taxon>
        <taxon>Flavobacteriia</taxon>
        <taxon>Flavobacteriales</taxon>
        <taxon>Weeksellaceae</taxon>
        <taxon>Empedobacter</taxon>
    </lineage>
</organism>
<evidence type="ECO:0000313" key="3">
    <source>
        <dbReference type="EMBL" id="STD54454.1"/>
    </source>
</evidence>
<protein>
    <submittedName>
        <fullName evidence="3">Uncharacterized protein</fullName>
    </submittedName>
</protein>